<comment type="caution">
    <text evidence="3">The sequence shown here is derived from an EMBL/GenBank/DDBJ whole genome shotgun (WGS) entry which is preliminary data.</text>
</comment>
<dbReference type="Gene3D" id="1.10.600.10">
    <property type="entry name" value="Farnesyl Diphosphate Synthase"/>
    <property type="match status" value="1"/>
</dbReference>
<accession>A0A0K9XLW7</accession>
<keyword evidence="2" id="KW-0479">Metal-binding</keyword>
<dbReference type="SUPFAM" id="SSF48576">
    <property type="entry name" value="Terpenoid synthases"/>
    <property type="match status" value="1"/>
</dbReference>
<gene>
    <name evidence="3" type="ORF">AC230_06090</name>
</gene>
<dbReference type="AlphaFoldDB" id="A0A0K9XLW7"/>
<dbReference type="PANTHER" id="PTHR35201">
    <property type="entry name" value="TERPENE SYNTHASE"/>
    <property type="match status" value="1"/>
</dbReference>
<dbReference type="EMBL" id="LFXA01000002">
    <property type="protein sequence ID" value="KNB54096.1"/>
    <property type="molecule type" value="Genomic_DNA"/>
</dbReference>
<dbReference type="OrthoDB" id="3676909at2"/>
<comment type="cofactor">
    <cofactor evidence="2">
        <name>Mg(2+)</name>
        <dbReference type="ChEBI" id="CHEBI:18420"/>
    </cofactor>
</comment>
<dbReference type="InterPro" id="IPR034686">
    <property type="entry name" value="Terpene_cyclase-like_2"/>
</dbReference>
<protein>
    <recommendedName>
        <fullName evidence="2">Terpene synthase</fullName>
        <ecNumber evidence="2">4.2.3.-</ecNumber>
    </recommendedName>
</protein>
<keyword evidence="1 2" id="KW-0456">Lyase</keyword>
<reference evidence="4" key="1">
    <citation type="submission" date="2015-07" db="EMBL/GenBank/DDBJ databases">
        <title>Draft genome sequence of Streptomyces sp. CMAA 1322, a bacterium isolated from Caatinga biome, from dry forest semiarid of Brazil.</title>
        <authorList>
            <person name="Santos S.N."/>
            <person name="Gacesa R."/>
            <person name="Taketani R.G."/>
            <person name="Long P.F."/>
            <person name="Melo I.S."/>
        </authorList>
    </citation>
    <scope>NUCLEOTIDE SEQUENCE [LARGE SCALE GENOMIC DNA]</scope>
    <source>
        <strain evidence="4">CMAA 1322</strain>
    </source>
</reference>
<dbReference type="InterPro" id="IPR008949">
    <property type="entry name" value="Isoprenoid_synthase_dom_sf"/>
</dbReference>
<evidence type="ECO:0000313" key="4">
    <source>
        <dbReference type="Proteomes" id="UP000037288"/>
    </source>
</evidence>
<dbReference type="Pfam" id="PF19086">
    <property type="entry name" value="Terpene_syn_C_2"/>
    <property type="match status" value="1"/>
</dbReference>
<organism evidence="3 4">
    <name type="scientific">Streptomyces caatingaensis</name>
    <dbReference type="NCBI Taxonomy" id="1678637"/>
    <lineage>
        <taxon>Bacteria</taxon>
        <taxon>Bacillati</taxon>
        <taxon>Actinomycetota</taxon>
        <taxon>Actinomycetes</taxon>
        <taxon>Kitasatosporales</taxon>
        <taxon>Streptomycetaceae</taxon>
        <taxon>Streptomyces</taxon>
    </lineage>
</organism>
<dbReference type="SFLD" id="SFLDS00005">
    <property type="entry name" value="Isoprenoid_Synthase_Type_I"/>
    <property type="match status" value="1"/>
</dbReference>
<proteinExistence type="inferred from homology"/>
<evidence type="ECO:0000256" key="2">
    <source>
        <dbReference type="RuleBase" id="RU366034"/>
    </source>
</evidence>
<name>A0A0K9XLW7_9ACTN</name>
<dbReference type="RefSeq" id="WP_049714840.1">
    <property type="nucleotide sequence ID" value="NZ_LFXA01000002.1"/>
</dbReference>
<dbReference type="PANTHER" id="PTHR35201:SF4">
    <property type="entry name" value="BETA-PINACENE SYNTHASE-RELATED"/>
    <property type="match status" value="1"/>
</dbReference>
<sequence>MGRGGSDEGAGAGAARRGAGGAEFTVPDFRCPFPGAVNPALPEASGRMWRWVEAQGLAATAEARAVIEQSWVDRAAARYFPTADAGVLALACRWFAWMVRNDDVHDVPAPGARERSASPHLDRLIASAVTGGDGGDGGCGVFGAALGDLWRRTAAGRSPGWCARLAGDFADFLRAYRTERDAAAGPLPGIEEYLRHRTVSYGMLFSTNFAELAAGDALPEEVRACPEFRELRRLTGLHGAIVNDIYSYPRELRSAYPYNAVHLLRSAHGGTVQEAVDRAAALTHACLDGFLAAESRLVPALAARGAGAAARAAALRTVSVMKSMIRGNIDWCHEVPRYASAPAGA</sequence>
<dbReference type="SFLD" id="SFLDG01020">
    <property type="entry name" value="Terpene_Cyclase_Like_2"/>
    <property type="match status" value="1"/>
</dbReference>
<dbReference type="GO" id="GO:0046872">
    <property type="term" value="F:metal ion binding"/>
    <property type="evidence" value="ECO:0007669"/>
    <property type="project" value="UniProtKB-KW"/>
</dbReference>
<dbReference type="STRING" id="1678637.AC230_06090"/>
<keyword evidence="4" id="KW-1185">Reference proteome</keyword>
<evidence type="ECO:0000313" key="3">
    <source>
        <dbReference type="EMBL" id="KNB54096.1"/>
    </source>
</evidence>
<evidence type="ECO:0000256" key="1">
    <source>
        <dbReference type="ARBA" id="ARBA00023239"/>
    </source>
</evidence>
<keyword evidence="2" id="KW-0460">Magnesium</keyword>
<comment type="similarity">
    <text evidence="2">Belongs to the terpene synthase family.</text>
</comment>
<dbReference type="EC" id="4.2.3.-" evidence="2"/>
<dbReference type="Proteomes" id="UP000037288">
    <property type="component" value="Unassembled WGS sequence"/>
</dbReference>
<dbReference type="GO" id="GO:0010333">
    <property type="term" value="F:terpene synthase activity"/>
    <property type="evidence" value="ECO:0007669"/>
    <property type="project" value="InterPro"/>
</dbReference>
<dbReference type="PATRIC" id="fig|1678637.3.peg.1320"/>